<evidence type="ECO:0000313" key="2">
    <source>
        <dbReference type="Proteomes" id="UP000245369"/>
    </source>
</evidence>
<protein>
    <recommendedName>
        <fullName evidence="3">Transposase</fullName>
    </recommendedName>
</protein>
<proteinExistence type="predicted"/>
<name>A0ABN5LME6_9STRE</name>
<evidence type="ECO:0000313" key="1">
    <source>
        <dbReference type="EMBL" id="AWN21576.1"/>
    </source>
</evidence>
<dbReference type="Proteomes" id="UP000245369">
    <property type="component" value="Chromosome"/>
</dbReference>
<gene>
    <name evidence="1" type="ORF">DK182_09695</name>
</gene>
<evidence type="ECO:0008006" key="3">
    <source>
        <dbReference type="Google" id="ProtNLM"/>
    </source>
</evidence>
<accession>A0ABN5LME6</accession>
<dbReference type="EMBL" id="CP029490">
    <property type="protein sequence ID" value="AWN21576.1"/>
    <property type="molecule type" value="Genomic_DNA"/>
</dbReference>
<keyword evidence="2" id="KW-1185">Reference proteome</keyword>
<sequence>MATYLATLLIPFSNNIDFEKGMSFKSADASKLLARYRAVKRHKGLKRSGRPFLPELENRKARQEI</sequence>
<reference evidence="1 2" key="1">
    <citation type="submission" date="2018-05" db="EMBL/GenBank/DDBJ databases">
        <title>Complete genome sequences of Streptococcus sobrinus.</title>
        <authorList>
            <person name="Sales M."/>
            <person name="Jensen P.A."/>
        </authorList>
    </citation>
    <scope>NUCLEOTIDE SEQUENCE [LARGE SCALE GENOMIC DNA]</scope>
    <source>
        <strain evidence="1 2">SL1</strain>
    </source>
</reference>
<organism evidence="1 2">
    <name type="scientific">Streptococcus sobrinus</name>
    <dbReference type="NCBI Taxonomy" id="1310"/>
    <lineage>
        <taxon>Bacteria</taxon>
        <taxon>Bacillati</taxon>
        <taxon>Bacillota</taxon>
        <taxon>Bacilli</taxon>
        <taxon>Lactobacillales</taxon>
        <taxon>Streptococcaceae</taxon>
        <taxon>Streptococcus</taxon>
    </lineage>
</organism>